<keyword evidence="4" id="KW-1185">Reference proteome</keyword>
<dbReference type="EMBL" id="JAPDPJ010000013">
    <property type="protein sequence ID" value="MCW3786378.1"/>
    <property type="molecule type" value="Genomic_DNA"/>
</dbReference>
<organism evidence="3 4">
    <name type="scientific">Plebeiibacterium sediminum</name>
    <dbReference type="NCBI Taxonomy" id="2992112"/>
    <lineage>
        <taxon>Bacteria</taxon>
        <taxon>Pseudomonadati</taxon>
        <taxon>Bacteroidota</taxon>
        <taxon>Bacteroidia</taxon>
        <taxon>Marinilabiliales</taxon>
        <taxon>Marinilabiliaceae</taxon>
        <taxon>Plebeiibacterium</taxon>
    </lineage>
</organism>
<dbReference type="InterPro" id="IPR052529">
    <property type="entry name" value="Bact_Transport_Assoc"/>
</dbReference>
<name>A0AAE3SFN5_9BACT</name>
<feature type="transmembrane region" description="Helical" evidence="1">
    <location>
        <begin position="348"/>
        <end position="368"/>
    </location>
</feature>
<feature type="transmembrane region" description="Helical" evidence="1">
    <location>
        <begin position="240"/>
        <end position="258"/>
    </location>
</feature>
<evidence type="ECO:0000259" key="2">
    <source>
        <dbReference type="Pfam" id="PF04235"/>
    </source>
</evidence>
<proteinExistence type="predicted"/>
<evidence type="ECO:0000256" key="1">
    <source>
        <dbReference type="SAM" id="Phobius"/>
    </source>
</evidence>
<feature type="transmembrane region" description="Helical" evidence="1">
    <location>
        <begin position="56"/>
        <end position="78"/>
    </location>
</feature>
<dbReference type="RefSeq" id="WP_301189942.1">
    <property type="nucleotide sequence ID" value="NZ_JAPDPJ010000013.1"/>
</dbReference>
<feature type="transmembrane region" description="Helical" evidence="1">
    <location>
        <begin position="278"/>
        <end position="299"/>
    </location>
</feature>
<accession>A0AAE3SFN5</accession>
<evidence type="ECO:0000313" key="3">
    <source>
        <dbReference type="EMBL" id="MCW3786378.1"/>
    </source>
</evidence>
<feature type="domain" description="DUF418" evidence="2">
    <location>
        <begin position="225"/>
        <end position="386"/>
    </location>
</feature>
<dbReference type="PANTHER" id="PTHR30590">
    <property type="entry name" value="INNER MEMBRANE PROTEIN"/>
    <property type="match status" value="1"/>
</dbReference>
<dbReference type="Pfam" id="PF04235">
    <property type="entry name" value="DUF418"/>
    <property type="match status" value="1"/>
</dbReference>
<feature type="transmembrane region" description="Helical" evidence="1">
    <location>
        <begin position="212"/>
        <end position="228"/>
    </location>
</feature>
<dbReference type="Proteomes" id="UP001209229">
    <property type="component" value="Unassembled WGS sequence"/>
</dbReference>
<reference evidence="3" key="1">
    <citation type="submission" date="2022-10" db="EMBL/GenBank/DDBJ databases">
        <authorList>
            <person name="Yu W.X."/>
        </authorList>
    </citation>
    <scope>NUCLEOTIDE SEQUENCE</scope>
    <source>
        <strain evidence="3">AAT</strain>
    </source>
</reference>
<dbReference type="PANTHER" id="PTHR30590:SF2">
    <property type="entry name" value="INNER MEMBRANE PROTEIN"/>
    <property type="match status" value="1"/>
</dbReference>
<dbReference type="InterPro" id="IPR007349">
    <property type="entry name" value="DUF418"/>
</dbReference>
<feature type="transmembrane region" description="Helical" evidence="1">
    <location>
        <begin position="137"/>
        <end position="156"/>
    </location>
</feature>
<keyword evidence="1" id="KW-1133">Transmembrane helix</keyword>
<comment type="caution">
    <text evidence="3">The sequence shown here is derived from an EMBL/GenBank/DDBJ whole genome shotgun (WGS) entry which is preliminary data.</text>
</comment>
<dbReference type="AlphaFoldDB" id="A0AAE3SFN5"/>
<feature type="transmembrane region" description="Helical" evidence="1">
    <location>
        <begin position="319"/>
        <end position="336"/>
    </location>
</feature>
<keyword evidence="1" id="KW-0472">Membrane</keyword>
<feature type="transmembrane region" description="Helical" evidence="1">
    <location>
        <begin position="113"/>
        <end position="130"/>
    </location>
</feature>
<keyword evidence="1" id="KW-0812">Transmembrane</keyword>
<gene>
    <name evidence="3" type="ORF">OM075_07860</name>
</gene>
<sequence length="389" mass="44752">MINKNATRLHVVDALRGFAIVSIMLLHNIEHFDVYFQPQDLPSRMVTLDQTIWDSLFFLFGGKSYAIFALLFGLTFFIQTDHQEQKGKDFRWRFAWRLVLLFGFGLINSVFYQGDILTLYALVGFLLIPFAKMKSKWVFFSAILLLLLPTEWVKLIQGINNPDLSLENPVSWTYFGKMNDYILDGSFLHTARGNLTNGKMAVLHWSWENGRFFHILALFCFGMLAGRKKLFAWNTQNKKIWIGMFTISILVFIPLYILKNNLPHLITSEVIKRPLETIETAFTNISFMLVLVAGFVLLFQTKYGNKVLNVFSPIGKMSLSNYLFQSMIGSSIYYGFGLGLYKFTGATYSVIIGIALAILLGIFCTQWAKKFKHGPLETIWHKLTWINSK</sequence>
<evidence type="ECO:0000313" key="4">
    <source>
        <dbReference type="Proteomes" id="UP001209229"/>
    </source>
</evidence>
<protein>
    <submittedName>
        <fullName evidence="3">DUF418 domain-containing protein</fullName>
    </submittedName>
</protein>